<proteinExistence type="predicted"/>
<name>A0ABQ4YMB7_9ASTR</name>
<dbReference type="Gene3D" id="2.40.70.10">
    <property type="entry name" value="Acid Proteases"/>
    <property type="match status" value="1"/>
</dbReference>
<dbReference type="PANTHER" id="PTHR33067">
    <property type="entry name" value="RNA-DIRECTED DNA POLYMERASE-RELATED"/>
    <property type="match status" value="1"/>
</dbReference>
<keyword evidence="3" id="KW-1185">Reference proteome</keyword>
<dbReference type="EMBL" id="BQNB010010542">
    <property type="protein sequence ID" value="GJS78677.1"/>
    <property type="molecule type" value="Genomic_DNA"/>
</dbReference>
<organism evidence="2 3">
    <name type="scientific">Tanacetum coccineum</name>
    <dbReference type="NCBI Taxonomy" id="301880"/>
    <lineage>
        <taxon>Eukaryota</taxon>
        <taxon>Viridiplantae</taxon>
        <taxon>Streptophyta</taxon>
        <taxon>Embryophyta</taxon>
        <taxon>Tracheophyta</taxon>
        <taxon>Spermatophyta</taxon>
        <taxon>Magnoliopsida</taxon>
        <taxon>eudicotyledons</taxon>
        <taxon>Gunneridae</taxon>
        <taxon>Pentapetalae</taxon>
        <taxon>asterids</taxon>
        <taxon>campanulids</taxon>
        <taxon>Asterales</taxon>
        <taxon>Asteraceae</taxon>
        <taxon>Asteroideae</taxon>
        <taxon>Anthemideae</taxon>
        <taxon>Anthemidinae</taxon>
        <taxon>Tanacetum</taxon>
    </lineage>
</organism>
<gene>
    <name evidence="2" type="ORF">Tco_0728558</name>
</gene>
<evidence type="ECO:0000313" key="2">
    <source>
        <dbReference type="EMBL" id="GJS78677.1"/>
    </source>
</evidence>
<dbReference type="InterPro" id="IPR021109">
    <property type="entry name" value="Peptidase_aspartic_dom_sf"/>
</dbReference>
<reference evidence="2" key="2">
    <citation type="submission" date="2022-01" db="EMBL/GenBank/DDBJ databases">
        <authorList>
            <person name="Yamashiro T."/>
            <person name="Shiraishi A."/>
            <person name="Satake H."/>
            <person name="Nakayama K."/>
        </authorList>
    </citation>
    <scope>NUCLEOTIDE SEQUENCE</scope>
</reference>
<feature type="region of interest" description="Disordered" evidence="1">
    <location>
        <begin position="110"/>
        <end position="130"/>
    </location>
</feature>
<accession>A0ABQ4YMB7</accession>
<reference evidence="2" key="1">
    <citation type="journal article" date="2022" name="Int. J. Mol. Sci.">
        <title>Draft Genome of Tanacetum Coccineum: Genomic Comparison of Closely Related Tanacetum-Family Plants.</title>
        <authorList>
            <person name="Yamashiro T."/>
            <person name="Shiraishi A."/>
            <person name="Nakayama K."/>
            <person name="Satake H."/>
        </authorList>
    </citation>
    <scope>NUCLEOTIDE SEQUENCE</scope>
</reference>
<comment type="caution">
    <text evidence="2">The sequence shown here is derived from an EMBL/GenBank/DDBJ whole genome shotgun (WGS) entry which is preliminary data.</text>
</comment>
<evidence type="ECO:0000256" key="1">
    <source>
        <dbReference type="SAM" id="MobiDB-lite"/>
    </source>
</evidence>
<dbReference type="PANTHER" id="PTHR33067:SF9">
    <property type="entry name" value="RNA-DIRECTED DNA POLYMERASE"/>
    <property type="match status" value="1"/>
</dbReference>
<sequence>MLCEMANMSKKAPLGIVENILVKIDKFLFRSDFVIIDNTPSETTILWRPFLATILAKIDVIAGKISLGINKDRISFDTMRKDHEYTNPSERIFMVRPQSPGQSYNQIDYEESSNWDNRTPNFDDRDPKKRKINLDENVPRSYFWNPIKQNIKEQTKIWPSCDPDIKSVMLG</sequence>
<feature type="compositionally biased region" description="Basic and acidic residues" evidence="1">
    <location>
        <begin position="121"/>
        <end position="130"/>
    </location>
</feature>
<protein>
    <submittedName>
        <fullName evidence="2">Uncharacterized protein</fullName>
    </submittedName>
</protein>
<dbReference type="Proteomes" id="UP001151760">
    <property type="component" value="Unassembled WGS sequence"/>
</dbReference>
<evidence type="ECO:0000313" key="3">
    <source>
        <dbReference type="Proteomes" id="UP001151760"/>
    </source>
</evidence>